<name>A0A8R2JQS1_ACYPI</name>
<feature type="transmembrane region" description="Helical" evidence="1">
    <location>
        <begin position="198"/>
        <end position="216"/>
    </location>
</feature>
<reference evidence="3" key="1">
    <citation type="submission" date="2010-06" db="EMBL/GenBank/DDBJ databases">
        <authorList>
            <person name="Jiang H."/>
            <person name="Abraham K."/>
            <person name="Ali S."/>
            <person name="Alsbrooks S.L."/>
            <person name="Anim B.N."/>
            <person name="Anosike U.S."/>
            <person name="Attaway T."/>
            <person name="Bandaranaike D.P."/>
            <person name="Battles P.K."/>
            <person name="Bell S.N."/>
            <person name="Bell A.V."/>
            <person name="Beltran B."/>
            <person name="Bickham C."/>
            <person name="Bustamante Y."/>
            <person name="Caleb T."/>
            <person name="Canada A."/>
            <person name="Cardenas V."/>
            <person name="Carter K."/>
            <person name="Chacko J."/>
            <person name="Chandrabose M.N."/>
            <person name="Chavez D."/>
            <person name="Chavez A."/>
            <person name="Chen L."/>
            <person name="Chu H.-S."/>
            <person name="Claassen K.J."/>
            <person name="Cockrell R."/>
            <person name="Collins M."/>
            <person name="Cooper J.A."/>
            <person name="Cree A."/>
            <person name="Curry S.M."/>
            <person name="Da Y."/>
            <person name="Dao M.D."/>
            <person name="Das B."/>
            <person name="Davila M.-L."/>
            <person name="Davy-Carroll L."/>
            <person name="Denson S."/>
            <person name="Dinh H."/>
            <person name="Ebong V.E."/>
            <person name="Edwards J.R."/>
            <person name="Egan A."/>
            <person name="El-Daye J."/>
            <person name="Escobedo L."/>
            <person name="Fernandez S."/>
            <person name="Fernando P.R."/>
            <person name="Flagg N."/>
            <person name="Forbes L.D."/>
            <person name="Fowler R.G."/>
            <person name="Fu Q."/>
            <person name="Gabisi R.A."/>
            <person name="Ganer J."/>
            <person name="Garbino Pronczuk A."/>
            <person name="Garcia R.M."/>
            <person name="Garner T."/>
            <person name="Garrett T.E."/>
            <person name="Gonzalez D.A."/>
            <person name="Hamid H."/>
            <person name="Hawkins E.S."/>
            <person name="Hirani K."/>
            <person name="Hogues M.E."/>
            <person name="Hollins B."/>
            <person name="Hsiao C.-H."/>
            <person name="Jabil R."/>
            <person name="James M.L."/>
            <person name="Jhangiani S.N."/>
            <person name="Johnson B."/>
            <person name="Johnson Q."/>
            <person name="Joshi V."/>
            <person name="Kalu J.B."/>
            <person name="Kam C."/>
            <person name="Kashfia A."/>
            <person name="Keebler J."/>
            <person name="Kisamo H."/>
            <person name="Kovar C.L."/>
            <person name="Lago L.A."/>
            <person name="Lai C.-Y."/>
            <person name="Laidlaw J."/>
            <person name="Lara F."/>
            <person name="Le T.-K."/>
            <person name="Lee S.L."/>
            <person name="Legall F.H."/>
            <person name="Lemon S.J."/>
            <person name="Lewis L.R."/>
            <person name="Li B."/>
            <person name="Liu Y."/>
            <person name="Liu Y.-S."/>
            <person name="Lopez J."/>
            <person name="Lozado R.J."/>
            <person name="Lu J."/>
            <person name="Madu R.C."/>
            <person name="Maheshwari M."/>
            <person name="Maheshwari R."/>
            <person name="Malloy K."/>
            <person name="Martinez E."/>
            <person name="Mathew T."/>
            <person name="Mercado I.C."/>
            <person name="Mercado C."/>
            <person name="Meyer B."/>
            <person name="Montgomery K."/>
            <person name="Morgan M.B."/>
            <person name="Munidasa M."/>
            <person name="Nazareth L.V."/>
            <person name="Nelson J."/>
            <person name="Ng B.M."/>
            <person name="Nguyen N.B."/>
            <person name="Nguyen P.Q."/>
            <person name="Nguyen T."/>
            <person name="Obregon M."/>
            <person name="Okwuonu G.O."/>
            <person name="Onwere C.G."/>
            <person name="Orozco G."/>
            <person name="Parra A."/>
            <person name="Patel S."/>
            <person name="Patil S."/>
            <person name="Perez A."/>
            <person name="Perez Y."/>
            <person name="Pham C."/>
            <person name="Primus E.L."/>
            <person name="Pu L.-L."/>
            <person name="Puazo M."/>
            <person name="Qin X."/>
            <person name="Quiroz J.B."/>
            <person name="Reese J."/>
            <person name="Richards S."/>
            <person name="Rives C.M."/>
            <person name="Robberts R."/>
            <person name="Ruiz S.J."/>
            <person name="Ruiz M.J."/>
            <person name="Santibanez J."/>
            <person name="Schneider B.W."/>
            <person name="Sisson I."/>
            <person name="Smith M."/>
            <person name="Sodergren E."/>
            <person name="Song X.-Z."/>
            <person name="Song B.B."/>
            <person name="Summersgill H."/>
            <person name="Thelus R."/>
            <person name="Thornton R.D."/>
            <person name="Trejos Z.Y."/>
            <person name="Usmani K."/>
            <person name="Vattathil S."/>
            <person name="Villasana D."/>
            <person name="Walker D.L."/>
            <person name="Wang S."/>
            <person name="Wang K."/>
            <person name="White C.S."/>
            <person name="Williams A.C."/>
            <person name="Williamson J."/>
            <person name="Wilson K."/>
            <person name="Woghiren I.O."/>
            <person name="Woodworth J.R."/>
            <person name="Worley K.C."/>
            <person name="Wright R.A."/>
            <person name="Wu W."/>
            <person name="Young L."/>
            <person name="Zhang L."/>
            <person name="Zhang J."/>
            <person name="Zhu Y."/>
            <person name="Muzny D.M."/>
            <person name="Weinstock G."/>
            <person name="Gibbs R.A."/>
        </authorList>
    </citation>
    <scope>NUCLEOTIDE SEQUENCE [LARGE SCALE GENOMIC DNA]</scope>
    <source>
        <strain evidence="3">LSR1</strain>
    </source>
</reference>
<dbReference type="PANTHER" id="PTHR32251">
    <property type="entry name" value="3-OXO-5-ALPHA-STEROID 4-DEHYDROGENASE"/>
    <property type="match status" value="1"/>
</dbReference>
<dbReference type="RefSeq" id="XP_029344449.1">
    <property type="nucleotide sequence ID" value="XM_029488589.1"/>
</dbReference>
<dbReference type="GeneID" id="100168900"/>
<dbReference type="PANTHER" id="PTHR32251:SF15">
    <property type="entry name" value="3-OXO-5-ALPHA-STEROID 4-DEHYDROGENASE (DUF1295)"/>
    <property type="match status" value="1"/>
</dbReference>
<feature type="transmembrane region" description="Helical" evidence="1">
    <location>
        <begin position="145"/>
        <end position="167"/>
    </location>
</feature>
<dbReference type="Pfam" id="PF06966">
    <property type="entry name" value="DUF1295"/>
    <property type="match status" value="1"/>
</dbReference>
<dbReference type="EnsemblMetazoa" id="XM_029488589.1">
    <property type="protein sequence ID" value="XP_029344449.1"/>
    <property type="gene ID" value="LOC100168900"/>
</dbReference>
<dbReference type="OrthoDB" id="67965at2759"/>
<feature type="transmembrane region" description="Helical" evidence="1">
    <location>
        <begin position="12"/>
        <end position="30"/>
    </location>
</feature>
<reference evidence="2" key="2">
    <citation type="submission" date="2022-06" db="UniProtKB">
        <authorList>
            <consortium name="EnsemblMetazoa"/>
        </authorList>
    </citation>
    <scope>IDENTIFICATION</scope>
</reference>
<keyword evidence="1" id="KW-1133">Transmembrane helix</keyword>
<feature type="transmembrane region" description="Helical" evidence="1">
    <location>
        <begin position="110"/>
        <end position="133"/>
    </location>
</feature>
<keyword evidence="3" id="KW-1185">Reference proteome</keyword>
<evidence type="ECO:0008006" key="4">
    <source>
        <dbReference type="Google" id="ProtNLM"/>
    </source>
</evidence>
<evidence type="ECO:0000313" key="3">
    <source>
        <dbReference type="Proteomes" id="UP000007819"/>
    </source>
</evidence>
<evidence type="ECO:0000313" key="2">
    <source>
        <dbReference type="EnsemblMetazoa" id="XP_029344449.1"/>
    </source>
</evidence>
<evidence type="ECO:0000256" key="1">
    <source>
        <dbReference type="SAM" id="Phobius"/>
    </source>
</evidence>
<dbReference type="AlphaFoldDB" id="A0A8R2JQS1"/>
<keyword evidence="1" id="KW-0812">Transmembrane</keyword>
<dbReference type="Proteomes" id="UP000007819">
    <property type="component" value="Chromosome A1"/>
</dbReference>
<feature type="transmembrane region" description="Helical" evidence="1">
    <location>
        <begin position="69"/>
        <end position="89"/>
    </location>
</feature>
<organism evidence="2 3">
    <name type="scientific">Acyrthosiphon pisum</name>
    <name type="common">Pea aphid</name>
    <dbReference type="NCBI Taxonomy" id="7029"/>
    <lineage>
        <taxon>Eukaryota</taxon>
        <taxon>Metazoa</taxon>
        <taxon>Ecdysozoa</taxon>
        <taxon>Arthropoda</taxon>
        <taxon>Hexapoda</taxon>
        <taxon>Insecta</taxon>
        <taxon>Pterygota</taxon>
        <taxon>Neoptera</taxon>
        <taxon>Paraneoptera</taxon>
        <taxon>Hemiptera</taxon>
        <taxon>Sternorrhyncha</taxon>
        <taxon>Aphidomorpha</taxon>
        <taxon>Aphidoidea</taxon>
        <taxon>Aphididae</taxon>
        <taxon>Macrosiphini</taxon>
        <taxon>Acyrthosiphon</taxon>
    </lineage>
</organism>
<proteinExistence type="predicted"/>
<sequence length="313" mass="35681">MTVAVLDKYHLAISAIVVVAMQLYFFTIAVTFQYDKVADFAGGISFILVALLTYGLAQVKYAQTHDNRQFMVTLFVCIWGARLSSYLFYRIIKIGRDATFPDRRSNMIRFAVFWTFQAIWVLVVSLPIIVINAPHNSIKTGAPKTMTTLDTVGCCVFIFGFIIETFADLQKYAFRSEETNKGKWCDDGLWSMSRHPNYFGEIVLWWGVFIVSLNVIEGPEYIVVISPIFTTFIILFLSGIPHLERVSDHRFRNNAHYQLYKRSTSPLIPIPPSLYIEVPGFIKMLCCCELPLYNWMRAHPSDPPEAAPAPKSS</sequence>
<dbReference type="KEGG" id="api:100168900"/>
<feature type="transmembrane region" description="Helical" evidence="1">
    <location>
        <begin position="222"/>
        <end position="243"/>
    </location>
</feature>
<dbReference type="PROSITE" id="PS50244">
    <property type="entry name" value="S5A_REDUCTASE"/>
    <property type="match status" value="1"/>
</dbReference>
<keyword evidence="1" id="KW-0472">Membrane</keyword>
<dbReference type="GO" id="GO:0016020">
    <property type="term" value="C:membrane"/>
    <property type="evidence" value="ECO:0007669"/>
    <property type="project" value="TreeGrafter"/>
</dbReference>
<dbReference type="InterPro" id="IPR010721">
    <property type="entry name" value="UstE-like"/>
</dbReference>
<accession>A0A8R2JQS1</accession>
<dbReference type="Gene3D" id="1.20.120.1630">
    <property type="match status" value="1"/>
</dbReference>
<feature type="transmembrane region" description="Helical" evidence="1">
    <location>
        <begin position="37"/>
        <end position="57"/>
    </location>
</feature>
<protein>
    <recommendedName>
        <fullName evidence="4">Steroid 5-alpha reductase C-terminal domain-containing protein</fullName>
    </recommendedName>
</protein>